<evidence type="ECO:0000256" key="7">
    <source>
        <dbReference type="HAMAP-Rule" id="MF_00607"/>
    </source>
</evidence>
<dbReference type="GO" id="GO:0052908">
    <property type="term" value="F:16S rRNA (adenine(1518)-N(6)/adenine(1519)-N(6))-dimethyltransferase activity"/>
    <property type="evidence" value="ECO:0007669"/>
    <property type="project" value="UniProtKB-EC"/>
</dbReference>
<dbReference type="FunFam" id="3.40.50.150:FF:000023">
    <property type="entry name" value="Ribosomal RNA small subunit methyltransferase A"/>
    <property type="match status" value="1"/>
</dbReference>
<evidence type="ECO:0000256" key="8">
    <source>
        <dbReference type="PROSITE-ProRule" id="PRU01026"/>
    </source>
</evidence>
<dbReference type="EMBL" id="SOAM01000001">
    <property type="protein sequence ID" value="TDS80680.1"/>
    <property type="molecule type" value="Genomic_DNA"/>
</dbReference>
<dbReference type="InterPro" id="IPR020596">
    <property type="entry name" value="rRNA_Ade_Mease_Trfase_CS"/>
</dbReference>
<feature type="binding site" evidence="7 8">
    <location>
        <position position="123"/>
    </location>
    <ligand>
        <name>S-adenosyl-L-methionine</name>
        <dbReference type="ChEBI" id="CHEBI:59789"/>
    </ligand>
</feature>
<evidence type="ECO:0000259" key="9">
    <source>
        <dbReference type="SMART" id="SM00650"/>
    </source>
</evidence>
<comment type="caution">
    <text evidence="10">The sequence shown here is derived from an EMBL/GenBank/DDBJ whole genome shotgun (WGS) entry which is preliminary data.</text>
</comment>
<evidence type="ECO:0000256" key="2">
    <source>
        <dbReference type="ARBA" id="ARBA00022552"/>
    </source>
</evidence>
<dbReference type="InterPro" id="IPR011530">
    <property type="entry name" value="rRNA_adenine_dimethylase"/>
</dbReference>
<keyword evidence="5 7" id="KW-0949">S-adenosyl-L-methionine</keyword>
<evidence type="ECO:0000256" key="6">
    <source>
        <dbReference type="ARBA" id="ARBA00022884"/>
    </source>
</evidence>
<dbReference type="SUPFAM" id="SSF53335">
    <property type="entry name" value="S-adenosyl-L-methionine-dependent methyltransferases"/>
    <property type="match status" value="1"/>
</dbReference>
<name>A0A4R7FS86_9MICO</name>
<dbReference type="PROSITE" id="PS01131">
    <property type="entry name" value="RRNA_A_DIMETH"/>
    <property type="match status" value="1"/>
</dbReference>
<dbReference type="GO" id="GO:0005829">
    <property type="term" value="C:cytosol"/>
    <property type="evidence" value="ECO:0007669"/>
    <property type="project" value="TreeGrafter"/>
</dbReference>
<dbReference type="Proteomes" id="UP000295344">
    <property type="component" value="Unassembled WGS sequence"/>
</dbReference>
<reference evidence="10 11" key="1">
    <citation type="submission" date="2019-03" db="EMBL/GenBank/DDBJ databases">
        <title>Genomic Encyclopedia of Archaeal and Bacterial Type Strains, Phase II (KMG-II): from individual species to whole genera.</title>
        <authorList>
            <person name="Goeker M."/>
        </authorList>
    </citation>
    <scope>NUCLEOTIDE SEQUENCE [LARGE SCALE GENOMIC DNA]</scope>
    <source>
        <strain evidence="10 11">DSM 24782</strain>
    </source>
</reference>
<dbReference type="PANTHER" id="PTHR11727:SF7">
    <property type="entry name" value="DIMETHYLADENOSINE TRANSFERASE-RELATED"/>
    <property type="match status" value="1"/>
</dbReference>
<evidence type="ECO:0000256" key="5">
    <source>
        <dbReference type="ARBA" id="ARBA00022691"/>
    </source>
</evidence>
<accession>A0A4R7FS86</accession>
<dbReference type="OrthoDB" id="9814755at2"/>
<keyword evidence="1 7" id="KW-0963">Cytoplasm</keyword>
<feature type="domain" description="Ribosomal RNA adenine methylase transferase N-terminal" evidence="9">
    <location>
        <begin position="36"/>
        <end position="208"/>
    </location>
</feature>
<feature type="binding site" evidence="7 8">
    <location>
        <position position="31"/>
    </location>
    <ligand>
        <name>S-adenosyl-L-methionine</name>
        <dbReference type="ChEBI" id="CHEBI:59789"/>
    </ligand>
</feature>
<evidence type="ECO:0000256" key="1">
    <source>
        <dbReference type="ARBA" id="ARBA00022490"/>
    </source>
</evidence>
<dbReference type="Gene3D" id="3.40.50.150">
    <property type="entry name" value="Vaccinia Virus protein VP39"/>
    <property type="match status" value="1"/>
</dbReference>
<dbReference type="EC" id="2.1.1.182" evidence="7"/>
<dbReference type="Gene3D" id="1.10.8.100">
    <property type="entry name" value="Ribosomal RNA adenine dimethylase-like, domain 2"/>
    <property type="match status" value="1"/>
</dbReference>
<keyword evidence="2 7" id="KW-0698">rRNA processing</keyword>
<dbReference type="SMART" id="SM00650">
    <property type="entry name" value="rADc"/>
    <property type="match status" value="1"/>
</dbReference>
<feature type="binding site" evidence="7 8">
    <location>
        <position position="29"/>
    </location>
    <ligand>
        <name>S-adenosyl-L-methionine</name>
        <dbReference type="ChEBI" id="CHEBI:59789"/>
    </ligand>
</feature>
<keyword evidence="4 7" id="KW-0808">Transferase</keyword>
<evidence type="ECO:0000313" key="10">
    <source>
        <dbReference type="EMBL" id="TDS80680.1"/>
    </source>
</evidence>
<proteinExistence type="inferred from homology"/>
<feature type="binding site" evidence="7 8">
    <location>
        <position position="77"/>
    </location>
    <ligand>
        <name>S-adenosyl-L-methionine</name>
        <dbReference type="ChEBI" id="CHEBI:59789"/>
    </ligand>
</feature>
<dbReference type="GO" id="GO:0003723">
    <property type="term" value="F:RNA binding"/>
    <property type="evidence" value="ECO:0007669"/>
    <property type="project" value="UniProtKB-UniRule"/>
</dbReference>
<dbReference type="InterPro" id="IPR001737">
    <property type="entry name" value="KsgA/Erm"/>
</dbReference>
<gene>
    <name evidence="7" type="primary">rsmA</name>
    <name evidence="7" type="synonym">ksgA</name>
    <name evidence="10" type="ORF">CLV52_1246</name>
</gene>
<evidence type="ECO:0000256" key="3">
    <source>
        <dbReference type="ARBA" id="ARBA00022603"/>
    </source>
</evidence>
<protein>
    <recommendedName>
        <fullName evidence="7">Ribosomal RNA small subunit methyltransferase A</fullName>
        <ecNumber evidence="7">2.1.1.182</ecNumber>
    </recommendedName>
    <alternativeName>
        <fullName evidence="7">16S rRNA (adenine(1518)-N(6)/adenine(1519)-N(6))-dimethyltransferase</fullName>
    </alternativeName>
    <alternativeName>
        <fullName evidence="7">16S rRNA dimethyladenosine transferase</fullName>
    </alternativeName>
    <alternativeName>
        <fullName evidence="7">16S rRNA dimethylase</fullName>
    </alternativeName>
    <alternativeName>
        <fullName evidence="7">S-adenosylmethionine-6-N', N'-adenosyl(rRNA) dimethyltransferase</fullName>
    </alternativeName>
</protein>
<dbReference type="InterPro" id="IPR023165">
    <property type="entry name" value="rRNA_Ade_diMease-like_C"/>
</dbReference>
<dbReference type="RefSeq" id="WP_133765370.1">
    <property type="nucleotide sequence ID" value="NZ_BAAARP010000001.1"/>
</dbReference>
<dbReference type="PROSITE" id="PS51689">
    <property type="entry name" value="SAM_RNA_A_N6_MT"/>
    <property type="match status" value="1"/>
</dbReference>
<dbReference type="NCBIfam" id="TIGR00755">
    <property type="entry name" value="ksgA"/>
    <property type="match status" value="1"/>
</dbReference>
<sequence>MDQGLLGAADVRRLAAALGVAPTKTLGQNFVHDANTVRRIVRIAGVASGEPVLEVGPGLGSLTLGLLETGADVTAVEIDERLAAGLAATAADRLPDRADRLTVVTGDAVRVAVPGEPLRLVANLPYNVAVPILLRLLADVPSLVSGVVMVQAEVGERLAAPPGSKVYGSPSVKAAWYGPFALAGTVPRGVFWPVPNVDSVLVRFERGAPPGDESLRLAVFRLVDAAFVQRRKTLRQSLAPVLGGASAAAEVLERAGVDPGLRGEVLDVGRFTAIARAAG</sequence>
<comment type="function">
    <text evidence="7">Specifically dimethylates two adjacent adenosines (A1518 and A1519) in the loop of a conserved hairpin near the 3'-end of 16S rRNA in the 30S particle. May play a critical role in biogenesis of 30S subunits.</text>
</comment>
<evidence type="ECO:0000256" key="4">
    <source>
        <dbReference type="ARBA" id="ARBA00022679"/>
    </source>
</evidence>
<keyword evidence="6 7" id="KW-0694">RNA-binding</keyword>
<evidence type="ECO:0000313" key="11">
    <source>
        <dbReference type="Proteomes" id="UP000295344"/>
    </source>
</evidence>
<dbReference type="InterPro" id="IPR020598">
    <property type="entry name" value="rRNA_Ade_methylase_Trfase_N"/>
</dbReference>
<dbReference type="PANTHER" id="PTHR11727">
    <property type="entry name" value="DIMETHYLADENOSINE TRANSFERASE"/>
    <property type="match status" value="1"/>
</dbReference>
<keyword evidence="11" id="KW-1185">Reference proteome</keyword>
<organism evidence="10 11">
    <name type="scientific">Amnibacterium kyonggiense</name>
    <dbReference type="NCBI Taxonomy" id="595671"/>
    <lineage>
        <taxon>Bacteria</taxon>
        <taxon>Bacillati</taxon>
        <taxon>Actinomycetota</taxon>
        <taxon>Actinomycetes</taxon>
        <taxon>Micrococcales</taxon>
        <taxon>Microbacteriaceae</taxon>
        <taxon>Amnibacterium</taxon>
    </lineage>
</organism>
<feature type="binding site" evidence="7 8">
    <location>
        <position position="56"/>
    </location>
    <ligand>
        <name>S-adenosyl-L-methionine</name>
        <dbReference type="ChEBI" id="CHEBI:59789"/>
    </ligand>
</feature>
<comment type="catalytic activity">
    <reaction evidence="7">
        <text>adenosine(1518)/adenosine(1519) in 16S rRNA + 4 S-adenosyl-L-methionine = N(6)-dimethyladenosine(1518)/N(6)-dimethyladenosine(1519) in 16S rRNA + 4 S-adenosyl-L-homocysteine + 4 H(+)</text>
        <dbReference type="Rhea" id="RHEA:19609"/>
        <dbReference type="Rhea" id="RHEA-COMP:10232"/>
        <dbReference type="Rhea" id="RHEA-COMP:10233"/>
        <dbReference type="ChEBI" id="CHEBI:15378"/>
        <dbReference type="ChEBI" id="CHEBI:57856"/>
        <dbReference type="ChEBI" id="CHEBI:59789"/>
        <dbReference type="ChEBI" id="CHEBI:74411"/>
        <dbReference type="ChEBI" id="CHEBI:74493"/>
        <dbReference type="EC" id="2.1.1.182"/>
    </reaction>
</comment>
<dbReference type="InterPro" id="IPR029063">
    <property type="entry name" value="SAM-dependent_MTases_sf"/>
</dbReference>
<dbReference type="Pfam" id="PF00398">
    <property type="entry name" value="RrnaAD"/>
    <property type="match status" value="1"/>
</dbReference>
<comment type="similarity">
    <text evidence="7">Belongs to the class I-like SAM-binding methyltransferase superfamily. rRNA adenine N(6)-methyltransferase family. RsmA subfamily.</text>
</comment>
<feature type="binding site" evidence="7 8">
    <location>
        <position position="107"/>
    </location>
    <ligand>
        <name>S-adenosyl-L-methionine</name>
        <dbReference type="ChEBI" id="CHEBI:59789"/>
    </ligand>
</feature>
<dbReference type="AlphaFoldDB" id="A0A4R7FS86"/>
<comment type="subcellular location">
    <subcellularLocation>
        <location evidence="7">Cytoplasm</location>
    </subcellularLocation>
</comment>
<dbReference type="HAMAP" id="MF_00607">
    <property type="entry name" value="16SrRNA_methyltr_A"/>
    <property type="match status" value="1"/>
</dbReference>
<keyword evidence="3 7" id="KW-0489">Methyltransferase</keyword>